<evidence type="ECO:0000256" key="8">
    <source>
        <dbReference type="ARBA" id="ARBA00023170"/>
    </source>
</evidence>
<reference evidence="14" key="1">
    <citation type="submission" date="2019-08" db="EMBL/GenBank/DDBJ databases">
        <title>The improved chromosome-level genome for the pearl oyster Pinctada fucata martensii using PacBio sequencing and Hi-C.</title>
        <authorList>
            <person name="Zheng Z."/>
        </authorList>
    </citation>
    <scope>NUCLEOTIDE SEQUENCE</scope>
    <source>
        <strain evidence="14">ZZ-2019</strain>
        <tissue evidence="14">Adductor muscle</tissue>
    </source>
</reference>
<dbReference type="InterPro" id="IPR017981">
    <property type="entry name" value="GPCR_2-like_7TM"/>
</dbReference>
<comment type="subcellular location">
    <subcellularLocation>
        <location evidence="1">Cell membrane</location>
        <topology evidence="1">Multi-pass membrane protein</topology>
    </subcellularLocation>
</comment>
<keyword evidence="15" id="KW-1185">Reference proteome</keyword>
<keyword evidence="10" id="KW-0807">Transducer</keyword>
<feature type="transmembrane region" description="Helical" evidence="11">
    <location>
        <begin position="293"/>
        <end position="316"/>
    </location>
</feature>
<gene>
    <name evidence="14" type="ORF">FSP39_017855</name>
</gene>
<dbReference type="InterPro" id="IPR036445">
    <property type="entry name" value="GPCR_2_extracell_dom_sf"/>
</dbReference>
<dbReference type="PROSITE" id="PS00649">
    <property type="entry name" value="G_PROTEIN_RECEP_F2_1"/>
    <property type="match status" value="1"/>
</dbReference>
<evidence type="ECO:0000259" key="12">
    <source>
        <dbReference type="PROSITE" id="PS50227"/>
    </source>
</evidence>
<evidence type="ECO:0000256" key="4">
    <source>
        <dbReference type="ARBA" id="ARBA00022692"/>
    </source>
</evidence>
<feature type="transmembrane region" description="Helical" evidence="11">
    <location>
        <begin position="343"/>
        <end position="361"/>
    </location>
</feature>
<evidence type="ECO:0000256" key="5">
    <source>
        <dbReference type="ARBA" id="ARBA00022989"/>
    </source>
</evidence>
<organism evidence="14 15">
    <name type="scientific">Pinctada imbricata</name>
    <name type="common">Atlantic pearl-oyster</name>
    <name type="synonym">Pinctada martensii</name>
    <dbReference type="NCBI Taxonomy" id="66713"/>
    <lineage>
        <taxon>Eukaryota</taxon>
        <taxon>Metazoa</taxon>
        <taxon>Spiralia</taxon>
        <taxon>Lophotrochozoa</taxon>
        <taxon>Mollusca</taxon>
        <taxon>Bivalvia</taxon>
        <taxon>Autobranchia</taxon>
        <taxon>Pteriomorphia</taxon>
        <taxon>Pterioida</taxon>
        <taxon>Pterioidea</taxon>
        <taxon>Pteriidae</taxon>
        <taxon>Pinctada</taxon>
    </lineage>
</organism>
<dbReference type="GO" id="GO:0005886">
    <property type="term" value="C:plasma membrane"/>
    <property type="evidence" value="ECO:0007669"/>
    <property type="project" value="UniProtKB-SubCell"/>
</dbReference>
<keyword evidence="6" id="KW-0297">G-protein coupled receptor</keyword>
<keyword evidence="8" id="KW-0675">Receptor</keyword>
<dbReference type="PANTHER" id="PTHR45620">
    <property type="entry name" value="PDF RECEPTOR-LIKE PROTEIN-RELATED"/>
    <property type="match status" value="1"/>
</dbReference>
<dbReference type="InterPro" id="IPR001879">
    <property type="entry name" value="GPCR_2_extracellular_dom"/>
</dbReference>
<dbReference type="Proteomes" id="UP001186944">
    <property type="component" value="Unassembled WGS sequence"/>
</dbReference>
<feature type="domain" description="G-protein coupled receptors family 2 profile 2" evidence="13">
    <location>
        <begin position="139"/>
        <end position="396"/>
    </location>
</feature>
<comment type="caution">
    <text evidence="14">The sequence shown here is derived from an EMBL/GenBank/DDBJ whole genome shotgun (WGS) entry which is preliminary data.</text>
</comment>
<evidence type="ECO:0000256" key="9">
    <source>
        <dbReference type="ARBA" id="ARBA00023180"/>
    </source>
</evidence>
<evidence type="ECO:0000259" key="13">
    <source>
        <dbReference type="PROSITE" id="PS50261"/>
    </source>
</evidence>
<evidence type="ECO:0000256" key="3">
    <source>
        <dbReference type="ARBA" id="ARBA00022475"/>
    </source>
</evidence>
<accession>A0AA88Y313</accession>
<keyword evidence="5 11" id="KW-1133">Transmembrane helix</keyword>
<keyword evidence="4 11" id="KW-0812">Transmembrane</keyword>
<dbReference type="InterPro" id="IPR000832">
    <property type="entry name" value="GPCR_2_secretin-like"/>
</dbReference>
<evidence type="ECO:0000256" key="1">
    <source>
        <dbReference type="ARBA" id="ARBA00004651"/>
    </source>
</evidence>
<dbReference type="GO" id="GO:0007166">
    <property type="term" value="P:cell surface receptor signaling pathway"/>
    <property type="evidence" value="ECO:0007669"/>
    <property type="project" value="InterPro"/>
</dbReference>
<feature type="transmembrane region" description="Helical" evidence="11">
    <location>
        <begin position="373"/>
        <end position="395"/>
    </location>
</feature>
<dbReference type="GO" id="GO:0008528">
    <property type="term" value="F:G protein-coupled peptide receptor activity"/>
    <property type="evidence" value="ECO:0007669"/>
    <property type="project" value="TreeGrafter"/>
</dbReference>
<dbReference type="PRINTS" id="PR00249">
    <property type="entry name" value="GPCRSECRETIN"/>
</dbReference>
<keyword evidence="9" id="KW-0325">Glycoprotein</keyword>
<evidence type="ECO:0000313" key="15">
    <source>
        <dbReference type="Proteomes" id="UP001186944"/>
    </source>
</evidence>
<keyword evidence="3" id="KW-1003">Cell membrane</keyword>
<dbReference type="PANTHER" id="PTHR45620:SF17">
    <property type="entry name" value="PDF RECEPTOR"/>
    <property type="match status" value="1"/>
</dbReference>
<dbReference type="InterPro" id="IPR050332">
    <property type="entry name" value="GPCR_2"/>
</dbReference>
<proteinExistence type="inferred from homology"/>
<name>A0AA88Y313_PINIB</name>
<feature type="transmembrane region" description="Helical" evidence="11">
    <location>
        <begin position="249"/>
        <end position="273"/>
    </location>
</feature>
<feature type="transmembrane region" description="Helical" evidence="11">
    <location>
        <begin position="212"/>
        <end position="237"/>
    </location>
</feature>
<keyword evidence="7 11" id="KW-0472">Membrane</keyword>
<dbReference type="Gene3D" id="1.20.1070.10">
    <property type="entry name" value="Rhodopsin 7-helix transmembrane proteins"/>
    <property type="match status" value="1"/>
</dbReference>
<dbReference type="AlphaFoldDB" id="A0AA88Y313"/>
<comment type="similarity">
    <text evidence="2">Belongs to the G-protein coupled receptor 2 family.</text>
</comment>
<evidence type="ECO:0000256" key="6">
    <source>
        <dbReference type="ARBA" id="ARBA00023040"/>
    </source>
</evidence>
<dbReference type="SUPFAM" id="SSF111418">
    <property type="entry name" value="Hormone receptor domain"/>
    <property type="match status" value="1"/>
</dbReference>
<feature type="transmembrane region" description="Helical" evidence="11">
    <location>
        <begin position="141"/>
        <end position="162"/>
    </location>
</feature>
<evidence type="ECO:0000256" key="10">
    <source>
        <dbReference type="ARBA" id="ARBA00023224"/>
    </source>
</evidence>
<evidence type="ECO:0000256" key="2">
    <source>
        <dbReference type="ARBA" id="ARBA00005314"/>
    </source>
</evidence>
<dbReference type="InterPro" id="IPR017983">
    <property type="entry name" value="GPCR_2_secretin-like_CS"/>
</dbReference>
<evidence type="ECO:0000256" key="11">
    <source>
        <dbReference type="SAM" id="Phobius"/>
    </source>
</evidence>
<feature type="domain" description="G-protein coupled receptors family 2 profile 1" evidence="12">
    <location>
        <begin position="16"/>
        <end position="107"/>
    </location>
</feature>
<feature type="transmembrane region" description="Helical" evidence="11">
    <location>
        <begin position="174"/>
        <end position="192"/>
    </location>
</feature>
<sequence length="423" mass="47325">MNTKIRGQFYPSTLEECFESQGDAPYSIPPEMFCNATWDTVLCWPPTLVGSTTKLPCPKYLNLGTGKYASKSCGINGKWIGIHPGKNIFPKELYPGWTNYSECLGLDYDIKNVNDSADFNVSDKSPVSLGALPLAHNGADVLGSIMLMISLILLVASLVITCCSRTVSTTRTKLYKNFFAAFIIHDTLELVIRLGRSVDSNDVVNDVETCVSIGVMVTLTTSAIYTWLAIIAICFTFTMKGIVIETKIYYILCLLGWFVPTVVTITWLSVTVLEGNLNCWYGELYIAKLESSFWIIESINITLLCSTWVLLIHFLWKFNEHKSHRQFSDNKELCAEMTFIKQSAFKVLVVLCFVTAAYIIYVTSSQDKLSEPIAYALVLTLFSRGITTAIFLCFLEESCKCWDGVYSVENSSEEESIYSTLPT</sequence>
<protein>
    <submittedName>
        <fullName evidence="14">Uncharacterized protein</fullName>
    </submittedName>
</protein>
<dbReference type="GO" id="GO:0007188">
    <property type="term" value="P:adenylate cyclase-modulating G protein-coupled receptor signaling pathway"/>
    <property type="evidence" value="ECO:0007669"/>
    <property type="project" value="TreeGrafter"/>
</dbReference>
<dbReference type="SMART" id="SM00008">
    <property type="entry name" value="HormR"/>
    <property type="match status" value="1"/>
</dbReference>
<dbReference type="EMBL" id="VSWD01000011">
    <property type="protein sequence ID" value="KAK3088338.1"/>
    <property type="molecule type" value="Genomic_DNA"/>
</dbReference>
<dbReference type="PROSITE" id="PS50227">
    <property type="entry name" value="G_PROTEIN_RECEP_F2_3"/>
    <property type="match status" value="1"/>
</dbReference>
<dbReference type="Pfam" id="PF02793">
    <property type="entry name" value="HRM"/>
    <property type="match status" value="1"/>
</dbReference>
<evidence type="ECO:0000313" key="14">
    <source>
        <dbReference type="EMBL" id="KAK3088338.1"/>
    </source>
</evidence>
<dbReference type="Gene3D" id="4.10.1240.10">
    <property type="entry name" value="GPCR, family 2, extracellular hormone receptor domain"/>
    <property type="match status" value="1"/>
</dbReference>
<evidence type="ECO:0000256" key="7">
    <source>
        <dbReference type="ARBA" id="ARBA00023136"/>
    </source>
</evidence>
<dbReference type="PROSITE" id="PS50261">
    <property type="entry name" value="G_PROTEIN_RECEP_F2_4"/>
    <property type="match status" value="1"/>
</dbReference>
<dbReference type="Pfam" id="PF00002">
    <property type="entry name" value="7tm_2"/>
    <property type="match status" value="1"/>
</dbReference>